<dbReference type="RefSeq" id="XP_020115793.1">
    <property type="nucleotide sequence ID" value="XM_020264087.1"/>
</dbReference>
<dbReference type="EMBL" id="LFMY01000018">
    <property type="protein sequence ID" value="OKL55672.1"/>
    <property type="molecule type" value="Genomic_DNA"/>
</dbReference>
<evidence type="ECO:0000256" key="2">
    <source>
        <dbReference type="ARBA" id="ARBA00022603"/>
    </source>
</evidence>
<dbReference type="GO" id="GO:0003676">
    <property type="term" value="F:nucleic acid binding"/>
    <property type="evidence" value="ECO:0007669"/>
    <property type="project" value="InterPro"/>
</dbReference>
<keyword evidence="6" id="KW-1185">Reference proteome</keyword>
<dbReference type="STRING" id="1441469.A0A1Q5Q757"/>
<sequence length="278" mass="30216">MLPTPSTSHVSFDAIYEPAEDSYLLLDTLSSESEAAWLTERFHIASPSSQTTGKSASPLVVEVGSGSGVVIAFAAANAQHIFGRDDILALAIDVNRDACRATRQTVQTAITEKLAENTYTNVASSPKAMQFVSSLTADLVSPLRPGTVDVLLFNPPYVPTPDLPVLPQPEAERANNGNNETKTLSRSEKFERDSYLLSLSYAGGFDGMETTNRFIDAISSILSPERGVAYLLLCAQNKPEEVKARIKCDWEGWTAETVGRSGVQAGWEKLVILRIYKK</sequence>
<evidence type="ECO:0000313" key="5">
    <source>
        <dbReference type="EMBL" id="OKL55672.1"/>
    </source>
</evidence>
<dbReference type="FunFam" id="3.40.50.150:FF:000274">
    <property type="entry name" value="ERF1 methyltransferase catalytic subunit MTQ2"/>
    <property type="match status" value="1"/>
</dbReference>
<evidence type="ECO:0000313" key="6">
    <source>
        <dbReference type="Proteomes" id="UP000214365"/>
    </source>
</evidence>
<evidence type="ECO:0000256" key="4">
    <source>
        <dbReference type="ARBA" id="ARBA00022691"/>
    </source>
</evidence>
<dbReference type="GO" id="GO:0035657">
    <property type="term" value="C:eRF1 methyltransferase complex"/>
    <property type="evidence" value="ECO:0007669"/>
    <property type="project" value="TreeGrafter"/>
</dbReference>
<comment type="caution">
    <text evidence="5">The sequence shown here is derived from an EMBL/GenBank/DDBJ whole genome shotgun (WGS) entry which is preliminary data.</text>
</comment>
<dbReference type="Proteomes" id="UP000214365">
    <property type="component" value="Unassembled WGS sequence"/>
</dbReference>
<dbReference type="AlphaFoldDB" id="A0A1Q5Q757"/>
<evidence type="ECO:0000256" key="1">
    <source>
        <dbReference type="ARBA" id="ARBA00006149"/>
    </source>
</evidence>
<keyword evidence="3" id="KW-0808">Transferase</keyword>
<name>A0A1Q5Q757_TALAT</name>
<evidence type="ECO:0000256" key="3">
    <source>
        <dbReference type="ARBA" id="ARBA00022679"/>
    </source>
</evidence>
<dbReference type="Gene3D" id="3.40.50.150">
    <property type="entry name" value="Vaccinia Virus protein VP39"/>
    <property type="match status" value="1"/>
</dbReference>
<dbReference type="InterPro" id="IPR029063">
    <property type="entry name" value="SAM-dependent_MTases_sf"/>
</dbReference>
<accession>A0A1Q5Q757</accession>
<dbReference type="GO" id="GO:0008757">
    <property type="term" value="F:S-adenosylmethionine-dependent methyltransferase activity"/>
    <property type="evidence" value="ECO:0007669"/>
    <property type="project" value="TreeGrafter"/>
</dbReference>
<dbReference type="SUPFAM" id="SSF53335">
    <property type="entry name" value="S-adenosyl-L-methionine-dependent methyltransferases"/>
    <property type="match status" value="1"/>
</dbReference>
<keyword evidence="2" id="KW-0489">Methyltransferase</keyword>
<gene>
    <name evidence="5" type="ORF">UA08_09026</name>
</gene>
<dbReference type="GO" id="GO:0008276">
    <property type="term" value="F:protein methyltransferase activity"/>
    <property type="evidence" value="ECO:0007669"/>
    <property type="project" value="TreeGrafter"/>
</dbReference>
<evidence type="ECO:0008006" key="7">
    <source>
        <dbReference type="Google" id="ProtNLM"/>
    </source>
</evidence>
<dbReference type="GO" id="GO:0032259">
    <property type="term" value="P:methylation"/>
    <property type="evidence" value="ECO:0007669"/>
    <property type="project" value="UniProtKB-KW"/>
</dbReference>
<reference evidence="5 6" key="1">
    <citation type="submission" date="2015-06" db="EMBL/GenBank/DDBJ databases">
        <title>Talaromyces atroroseus IBT 11181 draft genome.</title>
        <authorList>
            <person name="Rasmussen K.B."/>
            <person name="Rasmussen S."/>
            <person name="Petersen B."/>
            <person name="Sicheritz-Ponten T."/>
            <person name="Mortensen U.H."/>
            <person name="Thrane U."/>
        </authorList>
    </citation>
    <scope>NUCLEOTIDE SEQUENCE [LARGE SCALE GENOMIC DNA]</scope>
    <source>
        <strain evidence="5 6">IBT 11181</strain>
    </source>
</reference>
<comment type="similarity">
    <text evidence="1">Belongs to the eukaryotic/archaeal PrmC-related family.</text>
</comment>
<organism evidence="5 6">
    <name type="scientific">Talaromyces atroroseus</name>
    <dbReference type="NCBI Taxonomy" id="1441469"/>
    <lineage>
        <taxon>Eukaryota</taxon>
        <taxon>Fungi</taxon>
        <taxon>Dikarya</taxon>
        <taxon>Ascomycota</taxon>
        <taxon>Pezizomycotina</taxon>
        <taxon>Eurotiomycetes</taxon>
        <taxon>Eurotiomycetidae</taxon>
        <taxon>Eurotiales</taxon>
        <taxon>Trichocomaceae</taxon>
        <taxon>Talaromyces</taxon>
        <taxon>Talaromyces sect. Trachyspermi</taxon>
    </lineage>
</organism>
<dbReference type="PANTHER" id="PTHR45875:SF1">
    <property type="entry name" value="METHYLTRANSFERASE N6AMT1"/>
    <property type="match status" value="1"/>
</dbReference>
<dbReference type="InterPro" id="IPR002052">
    <property type="entry name" value="DNA_methylase_N6_adenine_CS"/>
</dbReference>
<protein>
    <recommendedName>
        <fullName evidence="7">Methyltransferase small domain-containing protein</fullName>
    </recommendedName>
</protein>
<dbReference type="GeneID" id="31008782"/>
<dbReference type="OrthoDB" id="406152at2759"/>
<dbReference type="PROSITE" id="PS00092">
    <property type="entry name" value="N6_MTASE"/>
    <property type="match status" value="1"/>
</dbReference>
<dbReference type="InterPro" id="IPR052190">
    <property type="entry name" value="Euk-Arch_PrmC-MTase"/>
</dbReference>
<proteinExistence type="inferred from homology"/>
<dbReference type="PANTHER" id="PTHR45875">
    <property type="entry name" value="METHYLTRANSFERASE N6AMT1"/>
    <property type="match status" value="1"/>
</dbReference>
<keyword evidence="4" id="KW-0949">S-adenosyl-L-methionine</keyword>